<gene>
    <name evidence="2" type="ORF">ACFFF8_15845</name>
</gene>
<dbReference type="InterPro" id="IPR005184">
    <property type="entry name" value="DUF306_Meta_HslJ"/>
</dbReference>
<evidence type="ECO:0000259" key="1">
    <source>
        <dbReference type="Pfam" id="PF03724"/>
    </source>
</evidence>
<dbReference type="Proteomes" id="UP001589858">
    <property type="component" value="Unassembled WGS sequence"/>
</dbReference>
<dbReference type="RefSeq" id="WP_267218783.1">
    <property type="nucleotide sequence ID" value="NZ_JAPCWC010000002.1"/>
</dbReference>
<name>A0ABV6SBI4_9SPHN</name>
<feature type="domain" description="DUF306" evidence="1">
    <location>
        <begin position="27"/>
        <end position="129"/>
    </location>
</feature>
<accession>A0ABV6SBI4</accession>
<comment type="caution">
    <text evidence="2">The sequence shown here is derived from an EMBL/GenBank/DDBJ whole genome shotgun (WGS) entry which is preliminary data.</text>
</comment>
<reference evidence="2 3" key="1">
    <citation type="submission" date="2024-09" db="EMBL/GenBank/DDBJ databases">
        <authorList>
            <person name="Sun Q."/>
            <person name="Mori K."/>
        </authorList>
    </citation>
    <scope>NUCLEOTIDE SEQUENCE [LARGE SCALE GENOMIC DNA]</scope>
    <source>
        <strain evidence="2 3">CICC 11035S</strain>
    </source>
</reference>
<protein>
    <submittedName>
        <fullName evidence="2">META domain-containing protein</fullName>
    </submittedName>
</protein>
<evidence type="ECO:0000313" key="2">
    <source>
        <dbReference type="EMBL" id="MFC0686067.1"/>
    </source>
</evidence>
<dbReference type="InterPro" id="IPR053147">
    <property type="entry name" value="Hsp_HslJ-like"/>
</dbReference>
<proteinExistence type="predicted"/>
<organism evidence="2 3">
    <name type="scientific">Novosphingobium clariflavum</name>
    <dbReference type="NCBI Taxonomy" id="2029884"/>
    <lineage>
        <taxon>Bacteria</taxon>
        <taxon>Pseudomonadati</taxon>
        <taxon>Pseudomonadota</taxon>
        <taxon>Alphaproteobacteria</taxon>
        <taxon>Sphingomonadales</taxon>
        <taxon>Sphingomonadaceae</taxon>
        <taxon>Novosphingobium</taxon>
    </lineage>
</organism>
<sequence>MLRHAIFPASCAAMLAACSSPGGDGEAQLARTSWRITLIDGQRPQADGASIAFDGGKIGIKVGCNRLDGPWHVDDDRLIAGPLSLTEMSCPTPAWDQEKAIGALLVATPRMVVDHGRMTLQSSGHTAELQREAAVAGK</sequence>
<dbReference type="PANTHER" id="PTHR35535">
    <property type="entry name" value="HEAT SHOCK PROTEIN HSLJ"/>
    <property type="match status" value="1"/>
</dbReference>
<dbReference type="InterPro" id="IPR038670">
    <property type="entry name" value="HslJ-like_sf"/>
</dbReference>
<evidence type="ECO:0000313" key="3">
    <source>
        <dbReference type="Proteomes" id="UP001589858"/>
    </source>
</evidence>
<dbReference type="Pfam" id="PF03724">
    <property type="entry name" value="META"/>
    <property type="match status" value="1"/>
</dbReference>
<dbReference type="PROSITE" id="PS51257">
    <property type="entry name" value="PROKAR_LIPOPROTEIN"/>
    <property type="match status" value="1"/>
</dbReference>
<dbReference type="PANTHER" id="PTHR35535:SF2">
    <property type="entry name" value="DUF306 DOMAIN-CONTAINING PROTEIN"/>
    <property type="match status" value="1"/>
</dbReference>
<dbReference type="Gene3D" id="2.40.128.270">
    <property type="match status" value="1"/>
</dbReference>
<keyword evidence="3" id="KW-1185">Reference proteome</keyword>
<dbReference type="EMBL" id="JBHLTM010000061">
    <property type="protein sequence ID" value="MFC0686067.1"/>
    <property type="molecule type" value="Genomic_DNA"/>
</dbReference>